<proteinExistence type="predicted"/>
<keyword evidence="5" id="KW-0812">Transmembrane</keyword>
<organism evidence="8 9">
    <name type="scientific">Agrococcus citreus</name>
    <dbReference type="NCBI Taxonomy" id="84643"/>
    <lineage>
        <taxon>Bacteria</taxon>
        <taxon>Bacillati</taxon>
        <taxon>Actinomycetota</taxon>
        <taxon>Actinomycetes</taxon>
        <taxon>Micrococcales</taxon>
        <taxon>Microbacteriaceae</taxon>
        <taxon>Agrococcus</taxon>
    </lineage>
</organism>
<keyword evidence="5" id="KW-1133">Transmembrane helix</keyword>
<keyword evidence="5" id="KW-0472">Membrane</keyword>
<comment type="caution">
    <text evidence="8">The sequence shown here is derived from an EMBL/GenBank/DDBJ whole genome shotgun (WGS) entry which is preliminary data.</text>
</comment>
<evidence type="ECO:0000256" key="1">
    <source>
        <dbReference type="ARBA" id="ARBA00022512"/>
    </source>
</evidence>
<dbReference type="NCBIfam" id="TIGR01167">
    <property type="entry name" value="LPXTG_anchor"/>
    <property type="match status" value="1"/>
</dbReference>
<evidence type="ECO:0000256" key="3">
    <source>
        <dbReference type="ARBA" id="ARBA00022729"/>
    </source>
</evidence>
<keyword evidence="9" id="KW-1185">Reference proteome</keyword>
<feature type="signal peptide" evidence="6">
    <location>
        <begin position="1"/>
        <end position="23"/>
    </location>
</feature>
<evidence type="ECO:0000259" key="7">
    <source>
        <dbReference type="Pfam" id="PF00746"/>
    </source>
</evidence>
<evidence type="ECO:0000256" key="2">
    <source>
        <dbReference type="ARBA" id="ARBA00022525"/>
    </source>
</evidence>
<feature type="transmembrane region" description="Helical" evidence="5">
    <location>
        <begin position="197"/>
        <end position="218"/>
    </location>
</feature>
<feature type="domain" description="Gram-positive cocci surface proteins LPxTG" evidence="7">
    <location>
        <begin position="183"/>
        <end position="223"/>
    </location>
</feature>
<accession>A0ABN1YX09</accession>
<dbReference type="RefSeq" id="WP_343920163.1">
    <property type="nucleotide sequence ID" value="NZ_BAAAKK010000005.1"/>
</dbReference>
<evidence type="ECO:0000313" key="9">
    <source>
        <dbReference type="Proteomes" id="UP001501266"/>
    </source>
</evidence>
<evidence type="ECO:0000313" key="8">
    <source>
        <dbReference type="EMBL" id="GAA1424539.1"/>
    </source>
</evidence>
<evidence type="ECO:0000256" key="6">
    <source>
        <dbReference type="SAM" id="SignalP"/>
    </source>
</evidence>
<keyword evidence="1" id="KW-0134">Cell wall</keyword>
<gene>
    <name evidence="8" type="ORF">GCM10009640_20970</name>
</gene>
<sequence length="225" mass="22734">MRWLLVPLAALLLVLVPVHPAAADEGDLDFAVDGSAWSSSPTALLPEAPVLAPGESVAPTLEMRSMRDEPVTLVVAVIRPRASDPAASAAFSLAADDERGRALLERTPFEGLSECTVVMSRLMLPGETAAVTVAVALDAALTGTEAQGSSVGFDLRVGMAAGVVPPGCPAEAVDIPFVPASPESAAGATLPQTGAPLAPGLVIGATAMMVLGAALVAARRREDLA</sequence>
<keyword evidence="4" id="KW-0572">Peptidoglycan-anchor</keyword>
<evidence type="ECO:0000256" key="5">
    <source>
        <dbReference type="SAM" id="Phobius"/>
    </source>
</evidence>
<protein>
    <recommendedName>
        <fullName evidence="7">Gram-positive cocci surface proteins LPxTG domain-containing protein</fullName>
    </recommendedName>
</protein>
<dbReference type="EMBL" id="BAAAKK010000005">
    <property type="protein sequence ID" value="GAA1424539.1"/>
    <property type="molecule type" value="Genomic_DNA"/>
</dbReference>
<reference evidence="8 9" key="1">
    <citation type="journal article" date="2019" name="Int. J. Syst. Evol. Microbiol.">
        <title>The Global Catalogue of Microorganisms (GCM) 10K type strain sequencing project: providing services to taxonomists for standard genome sequencing and annotation.</title>
        <authorList>
            <consortium name="The Broad Institute Genomics Platform"/>
            <consortium name="The Broad Institute Genome Sequencing Center for Infectious Disease"/>
            <person name="Wu L."/>
            <person name="Ma J."/>
        </authorList>
    </citation>
    <scope>NUCLEOTIDE SEQUENCE [LARGE SCALE GENOMIC DNA]</scope>
    <source>
        <strain evidence="8 9">JCM 12398</strain>
    </source>
</reference>
<feature type="chain" id="PRO_5047204916" description="Gram-positive cocci surface proteins LPxTG domain-containing protein" evidence="6">
    <location>
        <begin position="24"/>
        <end position="225"/>
    </location>
</feature>
<dbReference type="Pfam" id="PF00746">
    <property type="entry name" value="Gram_pos_anchor"/>
    <property type="match status" value="1"/>
</dbReference>
<evidence type="ECO:0000256" key="4">
    <source>
        <dbReference type="ARBA" id="ARBA00023088"/>
    </source>
</evidence>
<keyword evidence="3 6" id="KW-0732">Signal</keyword>
<keyword evidence="2" id="KW-0964">Secreted</keyword>
<dbReference type="Proteomes" id="UP001501266">
    <property type="component" value="Unassembled WGS sequence"/>
</dbReference>
<name>A0ABN1YX09_9MICO</name>
<dbReference type="InterPro" id="IPR019931">
    <property type="entry name" value="LPXTG_anchor"/>
</dbReference>